<comment type="caution">
    <text evidence="2">The sequence shown here is derived from an EMBL/GenBank/DDBJ whole genome shotgun (WGS) entry which is preliminary data.</text>
</comment>
<evidence type="ECO:0000313" key="3">
    <source>
        <dbReference type="Proteomes" id="UP001552521"/>
    </source>
</evidence>
<evidence type="ECO:0000313" key="2">
    <source>
        <dbReference type="EMBL" id="MEV4684772.1"/>
    </source>
</evidence>
<proteinExistence type="predicted"/>
<keyword evidence="2" id="KW-0238">DNA-binding</keyword>
<feature type="region of interest" description="Disordered" evidence="1">
    <location>
        <begin position="20"/>
        <end position="42"/>
    </location>
</feature>
<gene>
    <name evidence="2" type="ORF">AB0K36_28855</name>
</gene>
<accession>A0ABV3I2I9</accession>
<reference evidence="2 3" key="1">
    <citation type="submission" date="2024-06" db="EMBL/GenBank/DDBJ databases">
        <title>The Natural Products Discovery Center: Release of the First 8490 Sequenced Strains for Exploring Actinobacteria Biosynthetic Diversity.</title>
        <authorList>
            <person name="Kalkreuter E."/>
            <person name="Kautsar S.A."/>
            <person name="Yang D."/>
            <person name="Bader C.D."/>
            <person name="Teijaro C.N."/>
            <person name="Fluegel L."/>
            <person name="Davis C.M."/>
            <person name="Simpson J.R."/>
            <person name="Lauterbach L."/>
            <person name="Steele A.D."/>
            <person name="Gui C."/>
            <person name="Meng S."/>
            <person name="Li G."/>
            <person name="Viehrig K."/>
            <person name="Ye F."/>
            <person name="Su P."/>
            <person name="Kiefer A.F."/>
            <person name="Nichols A."/>
            <person name="Cepeda A.J."/>
            <person name="Yan W."/>
            <person name="Fan B."/>
            <person name="Jiang Y."/>
            <person name="Adhikari A."/>
            <person name="Zheng C.-J."/>
            <person name="Schuster L."/>
            <person name="Cowan T.M."/>
            <person name="Smanski M.J."/>
            <person name="Chevrette M.G."/>
            <person name="De Carvalho L.P.S."/>
            <person name="Shen B."/>
        </authorList>
    </citation>
    <scope>NUCLEOTIDE SEQUENCE [LARGE SCALE GENOMIC DNA]</scope>
    <source>
        <strain evidence="2 3">NPDC049344</strain>
    </source>
</reference>
<organism evidence="2 3">
    <name type="scientific">Streptomyces kurssanovii</name>
    <dbReference type="NCBI Taxonomy" id="67312"/>
    <lineage>
        <taxon>Bacteria</taxon>
        <taxon>Bacillati</taxon>
        <taxon>Actinomycetota</taxon>
        <taxon>Actinomycetes</taxon>
        <taxon>Kitasatosporales</taxon>
        <taxon>Streptomycetaceae</taxon>
        <taxon>Streptomyces</taxon>
    </lineage>
</organism>
<dbReference type="InterPro" id="IPR009351">
    <property type="entry name" value="AlkZ-like"/>
</dbReference>
<dbReference type="RefSeq" id="WP_364599916.1">
    <property type="nucleotide sequence ID" value="NZ_JBFAQK010000059.1"/>
</dbReference>
<keyword evidence="3" id="KW-1185">Reference proteome</keyword>
<evidence type="ECO:0000256" key="1">
    <source>
        <dbReference type="SAM" id="MobiDB-lite"/>
    </source>
</evidence>
<dbReference type="PANTHER" id="PTHR38479:SF2">
    <property type="entry name" value="WINGED HELIX DNA-BINDING DOMAIN-CONTAINING PROTEIN"/>
    <property type="match status" value="1"/>
</dbReference>
<dbReference type="Proteomes" id="UP001552521">
    <property type="component" value="Unassembled WGS sequence"/>
</dbReference>
<sequence>MTTTDVTWTRASARRLARQGLTVQGLTAQGPAGREGPEGAGLGSPADVVGAMLGAHAQVMSAAELSTALRLPAGTTRTDVREALWSDRTLTKTYGPRGTVHLLPTADLPMWTGALSAIPAGPDPWPDDVRMTPQQTDEVVEAIRDALAGEPLTVDELTEAIVDRTGPWAGDRVMEAFQDKWPRWRQAAHTAAHRGALAFGPNRGRKVTYTSPGVTPADGPRAVPELVQRYLHAYGPATPAHFAKWLAAPPAWARDVFAAQATAGRIEEVVFDGAPAWVVSGDTAFPDSAPPQGVHLLPYFDAYLIASRPRERLFPGAAYARALAGGQAGNYPVVLVDGTAAGVWHQRRSGKRLLVTVEPIGPALDSARARTALAAQVDRVAEILESRAELTLSTVSVGPHA</sequence>
<dbReference type="PANTHER" id="PTHR38479">
    <property type="entry name" value="LMO0824 PROTEIN"/>
    <property type="match status" value="1"/>
</dbReference>
<dbReference type="EMBL" id="JBFAQK010000059">
    <property type="protein sequence ID" value="MEV4684772.1"/>
    <property type="molecule type" value="Genomic_DNA"/>
</dbReference>
<protein>
    <submittedName>
        <fullName evidence="2">Winged helix DNA-binding domain-containing protein</fullName>
    </submittedName>
</protein>
<dbReference type="Pfam" id="PF06224">
    <property type="entry name" value="AlkZ-like"/>
    <property type="match status" value="1"/>
</dbReference>
<name>A0ABV3I2I9_9ACTN</name>
<dbReference type="GO" id="GO:0003677">
    <property type="term" value="F:DNA binding"/>
    <property type="evidence" value="ECO:0007669"/>
    <property type="project" value="UniProtKB-KW"/>
</dbReference>